<comment type="caution">
    <text evidence="1">The sequence shown here is derived from an EMBL/GenBank/DDBJ whole genome shotgun (WGS) entry which is preliminary data.</text>
</comment>
<keyword evidence="2" id="KW-1185">Reference proteome</keyword>
<name>A0ACC3D2E2_9PEZI</name>
<protein>
    <submittedName>
        <fullName evidence="1">Uncharacterized protein</fullName>
    </submittedName>
</protein>
<proteinExistence type="predicted"/>
<sequence length="389" mass="42671">MAPLRVAFIGLSRSSGSSWGSSAHLPYLLAHPTKYSITALLNSSVESAKKAIQDYDLSPSTKAYGSPEELAKDSDIDVVVCSVRVDKHGQALMPILRSPSFKGKTVYSEWPLSRDLAEAREMLDAAEANGMKHVVALQARASPVVRKVKEVIESGKMGKVLSSVWTGAAFNGGGREMESMRYFQDRSVGGNLMTIHGGHTLDSVLFALGAEFDSYNVILGNQRPETQIVNKATGEVVDTVIKDTHDTIFIHGRLLNGVLLSYNLRGNKPFPSAEGPGLLWRVNGEKGEIQVTASGAMLNVGGYDDIVIKVFDFASEKVEIIAWEDEFKELPAPARNIGRQYESIYSRGDLGIVDWKQAVERHAHIEEMYARQAEDKEGHGEKARYTNVM</sequence>
<reference evidence="1" key="1">
    <citation type="submission" date="2024-09" db="EMBL/GenBank/DDBJ databases">
        <title>Black Yeasts Isolated from many extreme environments.</title>
        <authorList>
            <person name="Coleine C."/>
            <person name="Stajich J.E."/>
            <person name="Selbmann L."/>
        </authorList>
    </citation>
    <scope>NUCLEOTIDE SEQUENCE</scope>
    <source>
        <strain evidence="1">CCFEE 5737</strain>
    </source>
</reference>
<gene>
    <name evidence="1" type="ORF">LTS18_007578</name>
</gene>
<dbReference type="EMBL" id="JAWDJW010008252">
    <property type="protein sequence ID" value="KAK3060836.1"/>
    <property type="molecule type" value="Genomic_DNA"/>
</dbReference>
<organism evidence="1 2">
    <name type="scientific">Coniosporium uncinatum</name>
    <dbReference type="NCBI Taxonomy" id="93489"/>
    <lineage>
        <taxon>Eukaryota</taxon>
        <taxon>Fungi</taxon>
        <taxon>Dikarya</taxon>
        <taxon>Ascomycota</taxon>
        <taxon>Pezizomycotina</taxon>
        <taxon>Dothideomycetes</taxon>
        <taxon>Dothideomycetes incertae sedis</taxon>
        <taxon>Coniosporium</taxon>
    </lineage>
</organism>
<evidence type="ECO:0000313" key="2">
    <source>
        <dbReference type="Proteomes" id="UP001186974"/>
    </source>
</evidence>
<evidence type="ECO:0000313" key="1">
    <source>
        <dbReference type="EMBL" id="KAK3060836.1"/>
    </source>
</evidence>
<dbReference type="Proteomes" id="UP001186974">
    <property type="component" value="Unassembled WGS sequence"/>
</dbReference>
<accession>A0ACC3D2E2</accession>